<evidence type="ECO:0000313" key="5">
    <source>
        <dbReference type="EMBL" id="GLD28711.1"/>
    </source>
</evidence>
<feature type="DNA-binding region" description="H-T-H motif" evidence="2">
    <location>
        <begin position="34"/>
        <end position="53"/>
    </location>
</feature>
<evidence type="ECO:0000259" key="3">
    <source>
        <dbReference type="PROSITE" id="PS50977"/>
    </source>
</evidence>
<reference evidence="5" key="1">
    <citation type="submission" date="2022-08" db="EMBL/GenBank/DDBJ databases">
        <title>Mycobacterium kiyosense sp. nov., scotochromogenic slow-glowing species isolated from respiratory specimens.</title>
        <authorList>
            <person name="Fukano H."/>
            <person name="Kazumi Y."/>
            <person name="Sakagami N."/>
            <person name="Ato M."/>
            <person name="Mitarai S."/>
            <person name="Hoshino Y."/>
        </authorList>
    </citation>
    <scope>NUCLEOTIDE SEQUENCE</scope>
    <source>
        <strain evidence="5">1413</strain>
        <strain evidence="4">SRL2020-028</strain>
    </source>
</reference>
<comment type="caution">
    <text evidence="5">The sequence shown here is derived from an EMBL/GenBank/DDBJ whole genome shotgun (WGS) entry which is preliminary data.</text>
</comment>
<dbReference type="Proteomes" id="UP001064782">
    <property type="component" value="Unassembled WGS sequence"/>
</dbReference>
<evidence type="ECO:0000313" key="4">
    <source>
        <dbReference type="EMBL" id="GLB80907.1"/>
    </source>
</evidence>
<dbReference type="PRINTS" id="PR00455">
    <property type="entry name" value="HTHTETR"/>
</dbReference>
<dbReference type="EMBL" id="BRXE01000001">
    <property type="protein sequence ID" value="GLB80907.1"/>
    <property type="molecule type" value="Genomic_DNA"/>
</dbReference>
<dbReference type="PANTHER" id="PTHR30055">
    <property type="entry name" value="HTH-TYPE TRANSCRIPTIONAL REGULATOR RUTR"/>
    <property type="match status" value="1"/>
</dbReference>
<sequence length="196" mass="22237">MTMAQPERDESNPLTQVVVAARECFARLGVHRTRMDDVAAAAGTARTSLYRRVSSRDELVELALLERCREFSVELRAGTDLEANDLRKELVDLVVRSIAVGRDDEEFSYLVEALPRRLSAFLTGPGSPMHQIVFDTFAPLIVRGRERGVIREDASDHDIVEWIQGIITLFAPRDDLSDFEERRRIRTFLIPAVFAH</sequence>
<dbReference type="GO" id="GO:0000976">
    <property type="term" value="F:transcription cis-regulatory region binding"/>
    <property type="evidence" value="ECO:0007669"/>
    <property type="project" value="TreeGrafter"/>
</dbReference>
<dbReference type="Gene3D" id="1.10.357.10">
    <property type="entry name" value="Tetracycline Repressor, domain 2"/>
    <property type="match status" value="1"/>
</dbReference>
<accession>A0A9P3UW51</accession>
<dbReference type="EMBL" id="BRZI01000002">
    <property type="protein sequence ID" value="GLD28711.1"/>
    <property type="molecule type" value="Genomic_DNA"/>
</dbReference>
<dbReference type="GO" id="GO:0003700">
    <property type="term" value="F:DNA-binding transcription factor activity"/>
    <property type="evidence" value="ECO:0007669"/>
    <property type="project" value="TreeGrafter"/>
</dbReference>
<dbReference type="InterPro" id="IPR009057">
    <property type="entry name" value="Homeodomain-like_sf"/>
</dbReference>
<protein>
    <recommendedName>
        <fullName evidence="3">HTH tetR-type domain-containing protein</fullName>
    </recommendedName>
</protein>
<keyword evidence="1 2" id="KW-0238">DNA-binding</keyword>
<dbReference type="SUPFAM" id="SSF46689">
    <property type="entry name" value="Homeodomain-like"/>
    <property type="match status" value="1"/>
</dbReference>
<dbReference type="PROSITE" id="PS50977">
    <property type="entry name" value="HTH_TETR_2"/>
    <property type="match status" value="1"/>
</dbReference>
<dbReference type="PANTHER" id="PTHR30055:SF153">
    <property type="entry name" value="HTH-TYPE TRANSCRIPTIONAL REPRESSOR RV3405C"/>
    <property type="match status" value="1"/>
</dbReference>
<dbReference type="AlphaFoldDB" id="A0A9P3UW51"/>
<name>A0A9P3UW51_9MYCO</name>
<gene>
    <name evidence="5" type="ORF">Mkiyose1413_05940</name>
    <name evidence="4" type="ORF">SRL2020028_01630</name>
</gene>
<proteinExistence type="predicted"/>
<keyword evidence="6" id="KW-1185">Reference proteome</keyword>
<evidence type="ECO:0000313" key="6">
    <source>
        <dbReference type="Proteomes" id="UP001064782"/>
    </source>
</evidence>
<evidence type="ECO:0000256" key="2">
    <source>
        <dbReference type="PROSITE-ProRule" id="PRU00335"/>
    </source>
</evidence>
<organism evidence="5 6">
    <name type="scientific">Mycobacterium kiyosense</name>
    <dbReference type="NCBI Taxonomy" id="2871094"/>
    <lineage>
        <taxon>Bacteria</taxon>
        <taxon>Bacillati</taxon>
        <taxon>Actinomycetota</taxon>
        <taxon>Actinomycetes</taxon>
        <taxon>Mycobacteriales</taxon>
        <taxon>Mycobacteriaceae</taxon>
        <taxon>Mycobacterium</taxon>
    </lineage>
</organism>
<dbReference type="InterPro" id="IPR050109">
    <property type="entry name" value="HTH-type_TetR-like_transc_reg"/>
</dbReference>
<evidence type="ECO:0000256" key="1">
    <source>
        <dbReference type="ARBA" id="ARBA00023125"/>
    </source>
</evidence>
<feature type="domain" description="HTH tetR-type" evidence="3">
    <location>
        <begin position="11"/>
        <end position="71"/>
    </location>
</feature>
<dbReference type="InterPro" id="IPR001647">
    <property type="entry name" value="HTH_TetR"/>
</dbReference>
<dbReference type="Pfam" id="PF00440">
    <property type="entry name" value="TetR_N"/>
    <property type="match status" value="1"/>
</dbReference>
<dbReference type="Proteomes" id="UP001165663">
    <property type="component" value="Unassembled WGS sequence"/>
</dbReference>